<dbReference type="SUPFAM" id="SSF53850">
    <property type="entry name" value="Periplasmic binding protein-like II"/>
    <property type="match status" value="1"/>
</dbReference>
<comment type="caution">
    <text evidence="2">The sequence shown here is derived from an EMBL/GenBank/DDBJ whole genome shotgun (WGS) entry which is preliminary data.</text>
</comment>
<name>A0ABP6L8U8_9ACTN</name>
<evidence type="ECO:0000256" key="1">
    <source>
        <dbReference type="SAM" id="SignalP"/>
    </source>
</evidence>
<proteinExistence type="predicted"/>
<dbReference type="Pfam" id="PF01547">
    <property type="entry name" value="SBP_bac_1"/>
    <property type="match status" value="1"/>
</dbReference>
<keyword evidence="3" id="KW-1185">Reference proteome</keyword>
<dbReference type="InterPro" id="IPR006059">
    <property type="entry name" value="SBP"/>
</dbReference>
<protein>
    <submittedName>
        <fullName evidence="2">Extracellular solute-binding protein</fullName>
    </submittedName>
</protein>
<dbReference type="PANTHER" id="PTHR43649:SF11">
    <property type="entry name" value="ABC TRANSPORTER SUBSTRATE-BINDING PROTEIN YESO-RELATED"/>
    <property type="match status" value="1"/>
</dbReference>
<accession>A0ABP6L8U8</accession>
<feature type="chain" id="PRO_5045824653" evidence="1">
    <location>
        <begin position="22"/>
        <end position="423"/>
    </location>
</feature>
<dbReference type="InterPro" id="IPR050490">
    <property type="entry name" value="Bact_solute-bd_prot1"/>
</dbReference>
<gene>
    <name evidence="2" type="ORF">GCM10017559_74900</name>
</gene>
<dbReference type="PROSITE" id="PS51257">
    <property type="entry name" value="PROKAR_LIPOPROTEIN"/>
    <property type="match status" value="1"/>
</dbReference>
<feature type="signal peptide" evidence="1">
    <location>
        <begin position="1"/>
        <end position="21"/>
    </location>
</feature>
<dbReference type="EMBL" id="BAAAWD010000024">
    <property type="protein sequence ID" value="GAA3036216.1"/>
    <property type="molecule type" value="Genomic_DNA"/>
</dbReference>
<dbReference type="RefSeq" id="WP_344905584.1">
    <property type="nucleotide sequence ID" value="NZ_BAAAWD010000024.1"/>
</dbReference>
<sequence length="423" mass="45280">MKIIKAATAITLLAISATACGSGGGGEAGESGGKTKVVFSYWGSDARQKLTESAIAAFEKKNPTIDIEGDFSDWDSYYEKLATKSAAGDAPDVMSIEIRGLAEYAGRGTLADLNGKVNTTDLDQDVLKAGQVEGKQFAIPTGVNTFPMIVNKATVEKAGEKVPDDTSWTWDDYIALSQKITEKGDGKVWGTEYNENPAFLQLYAAQRGEQFYKDGKIGLSEQTIKDWWTLLQKIISTKAGPDAAQMLETGTKVDQALLATNASAFGSWWSNQLTALSKGAGQDLDLLRMPKSEGATTAGMFLQPAMYYTISAKTEKADAAQKFVDFLVNDPEAGGILLSDRGMPTNAKVVTAIKDKLTPADQKVLTFIDSIKSELSPITVPPKGAMEMEDILKRATDSVLFGKATADDAAKAFITEANATLTK</sequence>
<dbReference type="Proteomes" id="UP001499930">
    <property type="component" value="Unassembled WGS sequence"/>
</dbReference>
<evidence type="ECO:0000313" key="3">
    <source>
        <dbReference type="Proteomes" id="UP001499930"/>
    </source>
</evidence>
<dbReference type="Gene3D" id="3.40.190.10">
    <property type="entry name" value="Periplasmic binding protein-like II"/>
    <property type="match status" value="2"/>
</dbReference>
<keyword evidence="1" id="KW-0732">Signal</keyword>
<organism evidence="2 3">
    <name type="scientific">Streptosporangium longisporum</name>
    <dbReference type="NCBI Taxonomy" id="46187"/>
    <lineage>
        <taxon>Bacteria</taxon>
        <taxon>Bacillati</taxon>
        <taxon>Actinomycetota</taxon>
        <taxon>Actinomycetes</taxon>
        <taxon>Streptosporangiales</taxon>
        <taxon>Streptosporangiaceae</taxon>
        <taxon>Streptosporangium</taxon>
    </lineage>
</organism>
<dbReference type="PANTHER" id="PTHR43649">
    <property type="entry name" value="ARABINOSE-BINDING PROTEIN-RELATED"/>
    <property type="match status" value="1"/>
</dbReference>
<reference evidence="3" key="1">
    <citation type="journal article" date="2019" name="Int. J. Syst. Evol. Microbiol.">
        <title>The Global Catalogue of Microorganisms (GCM) 10K type strain sequencing project: providing services to taxonomists for standard genome sequencing and annotation.</title>
        <authorList>
            <consortium name="The Broad Institute Genomics Platform"/>
            <consortium name="The Broad Institute Genome Sequencing Center for Infectious Disease"/>
            <person name="Wu L."/>
            <person name="Ma J."/>
        </authorList>
    </citation>
    <scope>NUCLEOTIDE SEQUENCE [LARGE SCALE GENOMIC DNA]</scope>
    <source>
        <strain evidence="3">JCM 3106</strain>
    </source>
</reference>
<evidence type="ECO:0000313" key="2">
    <source>
        <dbReference type="EMBL" id="GAA3036216.1"/>
    </source>
</evidence>